<keyword evidence="3" id="KW-1185">Reference proteome</keyword>
<dbReference type="Proteomes" id="UP001498398">
    <property type="component" value="Unassembled WGS sequence"/>
</dbReference>
<gene>
    <name evidence="2" type="ORF">VKT23_015568</name>
</gene>
<evidence type="ECO:0000313" key="3">
    <source>
        <dbReference type="Proteomes" id="UP001498398"/>
    </source>
</evidence>
<dbReference type="EMBL" id="JBANRG010000053">
    <property type="protein sequence ID" value="KAK7443788.1"/>
    <property type="molecule type" value="Genomic_DNA"/>
</dbReference>
<reference evidence="2 3" key="1">
    <citation type="submission" date="2024-01" db="EMBL/GenBank/DDBJ databases">
        <title>A draft genome for the cacao thread blight pathogen Marasmiellus scandens.</title>
        <authorList>
            <person name="Baruah I.K."/>
            <person name="Leung J."/>
            <person name="Bukari Y."/>
            <person name="Amoako-Attah I."/>
            <person name="Meinhardt L.W."/>
            <person name="Bailey B.A."/>
            <person name="Cohen S.P."/>
        </authorList>
    </citation>
    <scope>NUCLEOTIDE SEQUENCE [LARGE SCALE GENOMIC DNA]</scope>
    <source>
        <strain evidence="2 3">GH-19</strain>
    </source>
</reference>
<protein>
    <recommendedName>
        <fullName evidence="4">Transposase</fullName>
    </recommendedName>
</protein>
<organism evidence="2 3">
    <name type="scientific">Marasmiellus scandens</name>
    <dbReference type="NCBI Taxonomy" id="2682957"/>
    <lineage>
        <taxon>Eukaryota</taxon>
        <taxon>Fungi</taxon>
        <taxon>Dikarya</taxon>
        <taxon>Basidiomycota</taxon>
        <taxon>Agaricomycotina</taxon>
        <taxon>Agaricomycetes</taxon>
        <taxon>Agaricomycetidae</taxon>
        <taxon>Agaricales</taxon>
        <taxon>Marasmiineae</taxon>
        <taxon>Omphalotaceae</taxon>
        <taxon>Marasmiellus</taxon>
    </lineage>
</organism>
<feature type="compositionally biased region" description="Polar residues" evidence="1">
    <location>
        <begin position="146"/>
        <end position="166"/>
    </location>
</feature>
<sequence length="364" mass="40335">MPPRKSATSKPPTGAPSTPSSKQGSGRSRRGRGRGQGQGVARSNVDNNTSQTQQHHQGDPPPDIFYDNGALQTTFRVDTHSSQPQNPTRDNNPFTSDPNQGLNPRHVTFSLPPIPADSPGEQFDFTAVQDAVSSDEDLPSNPVPSTPNRQRNNSAQTPTRNSTATPQFVAHAYRPPSVRRVGTKRITSGRAKDVWTFIRKVPSGFYCTFCDYINSKNPSHPLHFYELTTGTDNFRAHFLRSHSEAWFEYCYQKKVKISSERYQAHFQDYLTARNIPIPESGKLAFNRPPFSISALIDAIIDFAAADDQNSVGKIAITEDMWSDPNLKSYMAVTAHWIERKAESLAGGTCHRLVLKSALIGSIHV</sequence>
<accession>A0ABR1J064</accession>
<feature type="compositionally biased region" description="Polar residues" evidence="1">
    <location>
        <begin position="1"/>
        <end position="22"/>
    </location>
</feature>
<feature type="region of interest" description="Disordered" evidence="1">
    <location>
        <begin position="1"/>
        <end position="166"/>
    </location>
</feature>
<evidence type="ECO:0000256" key="1">
    <source>
        <dbReference type="SAM" id="MobiDB-lite"/>
    </source>
</evidence>
<feature type="compositionally biased region" description="Polar residues" evidence="1">
    <location>
        <begin position="44"/>
        <end position="55"/>
    </location>
</feature>
<proteinExistence type="predicted"/>
<feature type="compositionally biased region" description="Polar residues" evidence="1">
    <location>
        <begin position="70"/>
        <end position="102"/>
    </location>
</feature>
<evidence type="ECO:0000313" key="2">
    <source>
        <dbReference type="EMBL" id="KAK7443788.1"/>
    </source>
</evidence>
<name>A0ABR1J064_9AGAR</name>
<comment type="caution">
    <text evidence="2">The sequence shown here is derived from an EMBL/GenBank/DDBJ whole genome shotgun (WGS) entry which is preliminary data.</text>
</comment>
<evidence type="ECO:0008006" key="4">
    <source>
        <dbReference type="Google" id="ProtNLM"/>
    </source>
</evidence>